<reference evidence="1 2" key="1">
    <citation type="journal article" date="2024" name="BMC Genomics">
        <title>De novo assembly and annotation of Popillia japonica's genome with initial clues to its potential as an invasive pest.</title>
        <authorList>
            <person name="Cucini C."/>
            <person name="Boschi S."/>
            <person name="Funari R."/>
            <person name="Cardaioli E."/>
            <person name="Iannotti N."/>
            <person name="Marturano G."/>
            <person name="Paoli F."/>
            <person name="Bruttini M."/>
            <person name="Carapelli A."/>
            <person name="Frati F."/>
            <person name="Nardi F."/>
        </authorList>
    </citation>
    <scope>NUCLEOTIDE SEQUENCE [LARGE SCALE GENOMIC DNA]</scope>
    <source>
        <strain evidence="1">DMR45628</strain>
    </source>
</reference>
<accession>A0AAW1LE15</accession>
<evidence type="ECO:0000313" key="1">
    <source>
        <dbReference type="EMBL" id="KAK9731776.1"/>
    </source>
</evidence>
<name>A0AAW1LE15_POPJA</name>
<evidence type="ECO:0000313" key="2">
    <source>
        <dbReference type="Proteomes" id="UP001458880"/>
    </source>
</evidence>
<keyword evidence="2" id="KW-1185">Reference proteome</keyword>
<dbReference type="Proteomes" id="UP001458880">
    <property type="component" value="Unassembled WGS sequence"/>
</dbReference>
<organism evidence="1 2">
    <name type="scientific">Popillia japonica</name>
    <name type="common">Japanese beetle</name>
    <dbReference type="NCBI Taxonomy" id="7064"/>
    <lineage>
        <taxon>Eukaryota</taxon>
        <taxon>Metazoa</taxon>
        <taxon>Ecdysozoa</taxon>
        <taxon>Arthropoda</taxon>
        <taxon>Hexapoda</taxon>
        <taxon>Insecta</taxon>
        <taxon>Pterygota</taxon>
        <taxon>Neoptera</taxon>
        <taxon>Endopterygota</taxon>
        <taxon>Coleoptera</taxon>
        <taxon>Polyphaga</taxon>
        <taxon>Scarabaeiformia</taxon>
        <taxon>Scarabaeidae</taxon>
        <taxon>Rutelinae</taxon>
        <taxon>Popillia</taxon>
    </lineage>
</organism>
<dbReference type="AlphaFoldDB" id="A0AAW1LE15"/>
<sequence length="101" mass="11523">MKWRQKYCELRADFGCSKSLPIEHVVATQTDLNMFDTPVAEKNFECHIFPLCYYASKSLRNRKSCNNACKSSAAAAIHVDDRRIIFIIVPKSLMCTASMWG</sequence>
<proteinExistence type="predicted"/>
<dbReference type="EMBL" id="JASPKY010000127">
    <property type="protein sequence ID" value="KAK9731776.1"/>
    <property type="molecule type" value="Genomic_DNA"/>
</dbReference>
<gene>
    <name evidence="1" type="ORF">QE152_g13361</name>
</gene>
<protein>
    <submittedName>
        <fullName evidence="1">Uncharacterized protein</fullName>
    </submittedName>
</protein>
<comment type="caution">
    <text evidence="1">The sequence shown here is derived from an EMBL/GenBank/DDBJ whole genome shotgun (WGS) entry which is preliminary data.</text>
</comment>